<dbReference type="AlphaFoldDB" id="A0A0F9KWR4"/>
<protein>
    <recommendedName>
        <fullName evidence="2">Methyltransferase domain-containing protein</fullName>
    </recommendedName>
</protein>
<keyword evidence="1" id="KW-0808">Transferase</keyword>
<evidence type="ECO:0000256" key="1">
    <source>
        <dbReference type="ARBA" id="ARBA00022679"/>
    </source>
</evidence>
<dbReference type="EMBL" id="LAZR01013915">
    <property type="protein sequence ID" value="KKM19760.1"/>
    <property type="molecule type" value="Genomic_DNA"/>
</dbReference>
<dbReference type="CDD" id="cd02440">
    <property type="entry name" value="AdoMet_MTases"/>
    <property type="match status" value="1"/>
</dbReference>
<evidence type="ECO:0000259" key="2">
    <source>
        <dbReference type="Pfam" id="PF13649"/>
    </source>
</evidence>
<accession>A0A0F9KWR4</accession>
<dbReference type="InterPro" id="IPR029063">
    <property type="entry name" value="SAM-dependent_MTases_sf"/>
</dbReference>
<dbReference type="InterPro" id="IPR041698">
    <property type="entry name" value="Methyltransf_25"/>
</dbReference>
<dbReference type="SUPFAM" id="SSF53335">
    <property type="entry name" value="S-adenosyl-L-methionine-dependent methyltransferases"/>
    <property type="match status" value="1"/>
</dbReference>
<sequence>MKEKYDDERYWKQINPSNRTDADLKVADINYTIVHTHIKLYNEIRKLNFDTVLEVGCGIGKNLRNLWIIFPDKKFYGCDINPLVLQKSTHYNVDSSIVFFDSTSKKISMDDNTIDLVFTNNVLQHISPKNIKEAINEISRVAKKYIIHSEDCYYKNLSEAPMIDADKDNPPSFNHDYEKIYSPRKVKFLIDNRNSKTKHNETIMLVEK</sequence>
<comment type="caution">
    <text evidence="3">The sequence shown here is derived from an EMBL/GenBank/DDBJ whole genome shotgun (WGS) entry which is preliminary data.</text>
</comment>
<organism evidence="3">
    <name type="scientific">marine sediment metagenome</name>
    <dbReference type="NCBI Taxonomy" id="412755"/>
    <lineage>
        <taxon>unclassified sequences</taxon>
        <taxon>metagenomes</taxon>
        <taxon>ecological metagenomes</taxon>
    </lineage>
</organism>
<dbReference type="Gene3D" id="3.40.50.150">
    <property type="entry name" value="Vaccinia Virus protein VP39"/>
    <property type="match status" value="1"/>
</dbReference>
<reference evidence="3" key="1">
    <citation type="journal article" date="2015" name="Nature">
        <title>Complex archaea that bridge the gap between prokaryotes and eukaryotes.</title>
        <authorList>
            <person name="Spang A."/>
            <person name="Saw J.H."/>
            <person name="Jorgensen S.L."/>
            <person name="Zaremba-Niedzwiedzka K."/>
            <person name="Martijn J."/>
            <person name="Lind A.E."/>
            <person name="van Eijk R."/>
            <person name="Schleper C."/>
            <person name="Guy L."/>
            <person name="Ettema T.J."/>
        </authorList>
    </citation>
    <scope>NUCLEOTIDE SEQUENCE</scope>
</reference>
<feature type="domain" description="Methyltransferase" evidence="2">
    <location>
        <begin position="52"/>
        <end position="144"/>
    </location>
</feature>
<dbReference type="PANTHER" id="PTHR43861">
    <property type="entry name" value="TRANS-ACONITATE 2-METHYLTRANSFERASE-RELATED"/>
    <property type="match status" value="1"/>
</dbReference>
<dbReference type="Pfam" id="PF13649">
    <property type="entry name" value="Methyltransf_25"/>
    <property type="match status" value="1"/>
</dbReference>
<dbReference type="GO" id="GO:0016740">
    <property type="term" value="F:transferase activity"/>
    <property type="evidence" value="ECO:0007669"/>
    <property type="project" value="UniProtKB-KW"/>
</dbReference>
<proteinExistence type="predicted"/>
<evidence type="ECO:0000313" key="3">
    <source>
        <dbReference type="EMBL" id="KKM19760.1"/>
    </source>
</evidence>
<gene>
    <name evidence="3" type="ORF">LCGC14_1652330</name>
</gene>
<name>A0A0F9KWR4_9ZZZZ</name>